<dbReference type="Proteomes" id="UP001634394">
    <property type="component" value="Unassembled WGS sequence"/>
</dbReference>
<sequence length="301" mass="34575">IQLDVISGWVLGLGPCGINCSRESINSKTTNSKEEILHMQGDKYFFGKWTVEYRMTHHPAAALEISDYVHDNMEERVIAMNEKAGWEQDWMTLRYHIIPNSSYIDIQFDGSAWRYLSMQGGNVLWHLQVKFTPVIRNDTKKPNNSPMAYTKPIYRLLLGKDNYIQIATIDAEGDFVKCFMAEYIEAISIAMHPLQNVTVTPECVITVPSHRTFGYVNGSYGALGITVRDYTRQDIMYGNDIVYKMKTSLSAIGVQFMVQFLDTIKEPKFIYPTPETNHRFNIYSGTTWKIDVYAEPIYPSE</sequence>
<dbReference type="EMBL" id="JBJQND010000018">
    <property type="protein sequence ID" value="KAL3836529.1"/>
    <property type="molecule type" value="Genomic_DNA"/>
</dbReference>
<reference evidence="1 2" key="1">
    <citation type="submission" date="2024-11" db="EMBL/GenBank/DDBJ databases">
        <title>Chromosome-level genome assembly of the freshwater bivalve Anodonta woodiana.</title>
        <authorList>
            <person name="Chen X."/>
        </authorList>
    </citation>
    <scope>NUCLEOTIDE SEQUENCE [LARGE SCALE GENOMIC DNA]</scope>
    <source>
        <strain evidence="1">MN2024</strain>
        <tissue evidence="1">Gills</tissue>
    </source>
</reference>
<name>A0ABD3THK2_SINWO</name>
<organism evidence="1 2">
    <name type="scientific">Sinanodonta woodiana</name>
    <name type="common">Chinese pond mussel</name>
    <name type="synonym">Anodonta woodiana</name>
    <dbReference type="NCBI Taxonomy" id="1069815"/>
    <lineage>
        <taxon>Eukaryota</taxon>
        <taxon>Metazoa</taxon>
        <taxon>Spiralia</taxon>
        <taxon>Lophotrochozoa</taxon>
        <taxon>Mollusca</taxon>
        <taxon>Bivalvia</taxon>
        <taxon>Autobranchia</taxon>
        <taxon>Heteroconchia</taxon>
        <taxon>Palaeoheterodonta</taxon>
        <taxon>Unionida</taxon>
        <taxon>Unionoidea</taxon>
        <taxon>Unionidae</taxon>
        <taxon>Unioninae</taxon>
        <taxon>Sinanodonta</taxon>
    </lineage>
</organism>
<keyword evidence="2" id="KW-1185">Reference proteome</keyword>
<protein>
    <submittedName>
        <fullName evidence="1">Uncharacterized protein</fullName>
    </submittedName>
</protein>
<comment type="caution">
    <text evidence="1">The sequence shown here is derived from an EMBL/GenBank/DDBJ whole genome shotgun (WGS) entry which is preliminary data.</text>
</comment>
<feature type="non-terminal residue" evidence="1">
    <location>
        <position position="1"/>
    </location>
</feature>
<gene>
    <name evidence="1" type="ORF">ACJMK2_021953</name>
</gene>
<accession>A0ABD3THK2</accession>
<evidence type="ECO:0000313" key="1">
    <source>
        <dbReference type="EMBL" id="KAL3836529.1"/>
    </source>
</evidence>
<proteinExistence type="predicted"/>
<evidence type="ECO:0000313" key="2">
    <source>
        <dbReference type="Proteomes" id="UP001634394"/>
    </source>
</evidence>
<dbReference type="AlphaFoldDB" id="A0ABD3THK2"/>